<keyword evidence="3 14" id="KW-0808">Transferase</keyword>
<comment type="catalytic activity">
    <reaction evidence="11">
        <text>DNA(n) + a 2'-deoxyribonucleoside 5'-triphosphate = DNA(n+1) + diphosphate</text>
        <dbReference type="Rhea" id="RHEA:22508"/>
        <dbReference type="Rhea" id="RHEA-COMP:17339"/>
        <dbReference type="Rhea" id="RHEA-COMP:17340"/>
        <dbReference type="ChEBI" id="CHEBI:33019"/>
        <dbReference type="ChEBI" id="CHEBI:61560"/>
        <dbReference type="ChEBI" id="CHEBI:173112"/>
        <dbReference type="EC" id="2.7.7.7"/>
    </reaction>
</comment>
<evidence type="ECO:0000256" key="5">
    <source>
        <dbReference type="ARBA" id="ARBA00022705"/>
    </source>
</evidence>
<dbReference type="GO" id="GO:0046872">
    <property type="term" value="F:metal ion binding"/>
    <property type="evidence" value="ECO:0007669"/>
    <property type="project" value="UniProtKB-KW"/>
</dbReference>
<dbReference type="PANTHER" id="PTHR11669:SF0">
    <property type="entry name" value="PROTEIN STICHEL-LIKE 2"/>
    <property type="match status" value="1"/>
</dbReference>
<comment type="caution">
    <text evidence="14">The sequence shown here is derived from an EMBL/GenBank/DDBJ whole genome shotgun (WGS) entry which is preliminary data.</text>
</comment>
<evidence type="ECO:0000256" key="2">
    <source>
        <dbReference type="ARBA" id="ARBA00012417"/>
    </source>
</evidence>
<dbReference type="SMART" id="SM00382">
    <property type="entry name" value="AAA"/>
    <property type="match status" value="1"/>
</dbReference>
<dbReference type="InterPro" id="IPR008921">
    <property type="entry name" value="DNA_pol3_clamp-load_cplx_C"/>
</dbReference>
<keyword evidence="5" id="KW-0235">DNA replication</keyword>
<feature type="domain" description="AAA+ ATPase" evidence="13">
    <location>
        <begin position="24"/>
        <end position="181"/>
    </location>
</feature>
<dbReference type="PRINTS" id="PR00300">
    <property type="entry name" value="CLPPROTEASEA"/>
</dbReference>
<evidence type="ECO:0000256" key="1">
    <source>
        <dbReference type="ARBA" id="ARBA00006360"/>
    </source>
</evidence>
<sequence length="529" mass="58188">MFADVVGQLQVTVTLKNELMAGRIAHAYLFTGSRGTGKTTCAKILAKAVNCLHPVNGDPCGECEICRGVESGSVMDIVEIDAASNNGVDNIRSLREEANFTPAAAKYRVYIIDEVHMLSAGAFNALLKILEEPPVHVIFILATTEVHKLPATILSRCQRFDFHRIPPEDSADRLIYVTQQEGAELDRQAALLIARLADGAMRDALSLLDQCLGRSKQITVEVVNETAGLVGREHLFELTDAIKTKDSGRALEIIDQLHNASKDMARLCEEMSSHLRNLMLIKTTKDARGMIVVSDAEYESLTKQALSMPLSAILHGLDTMQSALEKMYRGGDRRIEFEMAMIRLCAPELDTSPEALIRRIEALESGVVRSARIGLPQKPNEKKAAPNGVPADLQEKSIPAEKAEENEKTASLLLQKSVQELQENAQPLAEWPEVLQILKNYSHVTATAFNGSTAYISGSYVLIDAPNEIAFRLLREQTQRDHMRRAIQQVTGKVYNLGPYKGRKAEKTTDPLAELAGLAESEGIPVIKK</sequence>
<keyword evidence="8" id="KW-0862">Zinc</keyword>
<keyword evidence="6" id="KW-0479">Metal-binding</keyword>
<dbReference type="GO" id="GO:0003887">
    <property type="term" value="F:DNA-directed DNA polymerase activity"/>
    <property type="evidence" value="ECO:0007669"/>
    <property type="project" value="UniProtKB-KW"/>
</dbReference>
<evidence type="ECO:0000256" key="10">
    <source>
        <dbReference type="ARBA" id="ARBA00022932"/>
    </source>
</evidence>
<evidence type="ECO:0000256" key="11">
    <source>
        <dbReference type="ARBA" id="ARBA00049244"/>
    </source>
</evidence>
<dbReference type="InterPro" id="IPR001270">
    <property type="entry name" value="ClpA/B"/>
</dbReference>
<dbReference type="CDD" id="cd18137">
    <property type="entry name" value="HLD_clamp_pol_III_gamma_tau"/>
    <property type="match status" value="1"/>
</dbReference>
<keyword evidence="4 14" id="KW-0548">Nucleotidyltransferase</keyword>
<dbReference type="NCBIfam" id="TIGR02397">
    <property type="entry name" value="dnaX_nterm"/>
    <property type="match status" value="1"/>
</dbReference>
<dbReference type="Gene3D" id="1.20.272.10">
    <property type="match status" value="1"/>
</dbReference>
<dbReference type="GO" id="GO:0005524">
    <property type="term" value="F:ATP binding"/>
    <property type="evidence" value="ECO:0007669"/>
    <property type="project" value="UniProtKB-KW"/>
</dbReference>
<dbReference type="GO" id="GO:0006261">
    <property type="term" value="P:DNA-templated DNA replication"/>
    <property type="evidence" value="ECO:0007669"/>
    <property type="project" value="TreeGrafter"/>
</dbReference>
<dbReference type="InterPro" id="IPR045085">
    <property type="entry name" value="HLD_clamp_pol_III_gamma_tau"/>
</dbReference>
<dbReference type="GO" id="GO:0009360">
    <property type="term" value="C:DNA polymerase III complex"/>
    <property type="evidence" value="ECO:0007669"/>
    <property type="project" value="InterPro"/>
</dbReference>
<dbReference type="NCBIfam" id="NF004046">
    <property type="entry name" value="PRK05563.1"/>
    <property type="match status" value="1"/>
</dbReference>
<dbReference type="GO" id="GO:0003677">
    <property type="term" value="F:DNA binding"/>
    <property type="evidence" value="ECO:0007669"/>
    <property type="project" value="InterPro"/>
</dbReference>
<evidence type="ECO:0000259" key="13">
    <source>
        <dbReference type="SMART" id="SM00382"/>
    </source>
</evidence>
<proteinExistence type="inferred from homology"/>
<evidence type="ECO:0000313" key="15">
    <source>
        <dbReference type="Proteomes" id="UP000297714"/>
    </source>
</evidence>
<dbReference type="EC" id="2.7.7.7" evidence="2"/>
<dbReference type="Gene3D" id="1.10.8.60">
    <property type="match status" value="1"/>
</dbReference>
<organism evidence="14 15">
    <name type="scientific">Caproiciproducens galactitolivorans</name>
    <dbReference type="NCBI Taxonomy" id="642589"/>
    <lineage>
        <taxon>Bacteria</taxon>
        <taxon>Bacillati</taxon>
        <taxon>Bacillota</taxon>
        <taxon>Clostridia</taxon>
        <taxon>Eubacteriales</taxon>
        <taxon>Acutalibacteraceae</taxon>
        <taxon>Caproiciproducens</taxon>
    </lineage>
</organism>
<keyword evidence="10" id="KW-0239">DNA-directed DNA polymerase</keyword>
<evidence type="ECO:0000256" key="12">
    <source>
        <dbReference type="SAM" id="MobiDB-lite"/>
    </source>
</evidence>
<gene>
    <name evidence="14" type="primary">dnaX_1</name>
    <name evidence="14" type="ORF">CAGA_01440</name>
</gene>
<reference evidence="14 15" key="1">
    <citation type="submission" date="2019-04" db="EMBL/GenBank/DDBJ databases">
        <authorList>
            <person name="Poehlein A."/>
            <person name="Bengelsdorf F.R."/>
            <person name="Duerre P."/>
            <person name="Daniel R."/>
        </authorList>
    </citation>
    <scope>NUCLEOTIDE SEQUENCE [LARGE SCALE GENOMIC DNA]</scope>
    <source>
        <strain evidence="14 15">BS-1</strain>
    </source>
</reference>
<dbReference type="AlphaFoldDB" id="A0A4Z0Y1G6"/>
<dbReference type="InterPro" id="IPR027417">
    <property type="entry name" value="P-loop_NTPase"/>
</dbReference>
<dbReference type="InterPro" id="IPR022754">
    <property type="entry name" value="DNA_pol_III_gamma-3"/>
</dbReference>
<keyword evidence="7" id="KW-0547">Nucleotide-binding</keyword>
<evidence type="ECO:0000256" key="7">
    <source>
        <dbReference type="ARBA" id="ARBA00022741"/>
    </source>
</evidence>
<protein>
    <recommendedName>
        <fullName evidence="2">DNA-directed DNA polymerase</fullName>
        <ecNumber evidence="2">2.7.7.7</ecNumber>
    </recommendedName>
</protein>
<evidence type="ECO:0000256" key="9">
    <source>
        <dbReference type="ARBA" id="ARBA00022840"/>
    </source>
</evidence>
<comment type="similarity">
    <text evidence="1">Belongs to the DnaX/STICHEL family.</text>
</comment>
<evidence type="ECO:0000256" key="4">
    <source>
        <dbReference type="ARBA" id="ARBA00022695"/>
    </source>
</evidence>
<dbReference type="SUPFAM" id="SSF52540">
    <property type="entry name" value="P-loop containing nucleoside triphosphate hydrolases"/>
    <property type="match status" value="1"/>
</dbReference>
<dbReference type="FunFam" id="3.40.50.300:FF:000014">
    <property type="entry name" value="DNA polymerase III subunit gamma/tau"/>
    <property type="match status" value="1"/>
</dbReference>
<dbReference type="Pfam" id="PF13177">
    <property type="entry name" value="DNA_pol3_delta2"/>
    <property type="match status" value="1"/>
</dbReference>
<accession>A0A4Z0Y1G6</accession>
<dbReference type="InterPro" id="IPR050238">
    <property type="entry name" value="DNA_Rep/Repair_Clamp_Loader"/>
</dbReference>
<dbReference type="Proteomes" id="UP000297714">
    <property type="component" value="Unassembled WGS sequence"/>
</dbReference>
<dbReference type="EMBL" id="SRMQ01000001">
    <property type="protein sequence ID" value="TGJ77749.1"/>
    <property type="molecule type" value="Genomic_DNA"/>
</dbReference>
<dbReference type="CDD" id="cd00009">
    <property type="entry name" value="AAA"/>
    <property type="match status" value="1"/>
</dbReference>
<dbReference type="Pfam" id="PF22608">
    <property type="entry name" value="DNAX_ATPase_lid"/>
    <property type="match status" value="1"/>
</dbReference>
<evidence type="ECO:0000313" key="14">
    <source>
        <dbReference type="EMBL" id="TGJ77749.1"/>
    </source>
</evidence>
<evidence type="ECO:0000256" key="6">
    <source>
        <dbReference type="ARBA" id="ARBA00022723"/>
    </source>
</evidence>
<dbReference type="SUPFAM" id="SSF48019">
    <property type="entry name" value="post-AAA+ oligomerization domain-like"/>
    <property type="match status" value="1"/>
</dbReference>
<evidence type="ECO:0000256" key="8">
    <source>
        <dbReference type="ARBA" id="ARBA00022833"/>
    </source>
</evidence>
<dbReference type="Pfam" id="PF12169">
    <property type="entry name" value="DNA_pol3_gamma3"/>
    <property type="match status" value="1"/>
</dbReference>
<dbReference type="InterPro" id="IPR012763">
    <property type="entry name" value="DNA_pol_III_sug/sutau_N"/>
</dbReference>
<dbReference type="PANTHER" id="PTHR11669">
    <property type="entry name" value="REPLICATION FACTOR C / DNA POLYMERASE III GAMMA-TAU SUBUNIT"/>
    <property type="match status" value="1"/>
</dbReference>
<keyword evidence="15" id="KW-1185">Reference proteome</keyword>
<feature type="region of interest" description="Disordered" evidence="12">
    <location>
        <begin position="374"/>
        <end position="393"/>
    </location>
</feature>
<dbReference type="InterPro" id="IPR003593">
    <property type="entry name" value="AAA+_ATPase"/>
</dbReference>
<name>A0A4Z0Y1G6_9FIRM</name>
<dbReference type="Gene3D" id="3.40.50.300">
    <property type="entry name" value="P-loop containing nucleotide triphosphate hydrolases"/>
    <property type="match status" value="1"/>
</dbReference>
<evidence type="ECO:0000256" key="3">
    <source>
        <dbReference type="ARBA" id="ARBA00022679"/>
    </source>
</evidence>
<keyword evidence="9" id="KW-0067">ATP-binding</keyword>